<dbReference type="RefSeq" id="XP_055890805.1">
    <property type="nucleotide sequence ID" value="XM_056034830.1"/>
</dbReference>
<dbReference type="InterPro" id="IPR000967">
    <property type="entry name" value="Znf_NFX1"/>
</dbReference>
<dbReference type="GO" id="GO:0031048">
    <property type="term" value="P:regulatory ncRNA-mediated heterochromatin formation"/>
    <property type="evidence" value="ECO:0007669"/>
    <property type="project" value="TreeGrafter"/>
</dbReference>
<dbReference type="Pfam" id="PF13087">
    <property type="entry name" value="AAA_12"/>
    <property type="match status" value="1"/>
</dbReference>
<dbReference type="InterPro" id="IPR045055">
    <property type="entry name" value="DNA2/NAM7-like"/>
</dbReference>
<dbReference type="CDD" id="cd17936">
    <property type="entry name" value="EEXXEc_NFX1"/>
    <property type="match status" value="1"/>
</dbReference>
<dbReference type="FunFam" id="3.40.50.300:FF:000742">
    <property type="entry name" value="NFX1-type zinc finger-containing protein 1"/>
    <property type="match status" value="1"/>
</dbReference>
<dbReference type="CDD" id="cd06008">
    <property type="entry name" value="NF-X1-zinc-finger"/>
    <property type="match status" value="2"/>
</dbReference>
<organism evidence="8 9">
    <name type="scientific">Biomphalaria glabrata</name>
    <name type="common">Bloodfluke planorb</name>
    <name type="synonym">Freshwater snail</name>
    <dbReference type="NCBI Taxonomy" id="6526"/>
    <lineage>
        <taxon>Eukaryota</taxon>
        <taxon>Metazoa</taxon>
        <taxon>Spiralia</taxon>
        <taxon>Lophotrochozoa</taxon>
        <taxon>Mollusca</taxon>
        <taxon>Gastropoda</taxon>
        <taxon>Heterobranchia</taxon>
        <taxon>Euthyneura</taxon>
        <taxon>Panpulmonata</taxon>
        <taxon>Hygrophila</taxon>
        <taxon>Lymnaeoidea</taxon>
        <taxon>Planorbidae</taxon>
        <taxon>Biomphalaria</taxon>
    </lineage>
</organism>
<dbReference type="GeneID" id="106077429"/>
<dbReference type="Pfam" id="PF25396">
    <property type="entry name" value="ZNFX1"/>
    <property type="match status" value="1"/>
</dbReference>
<name>A0A9W3AU36_BIOGL</name>
<dbReference type="SMART" id="SM00438">
    <property type="entry name" value="ZnF_NFX"/>
    <property type="match status" value="5"/>
</dbReference>
<dbReference type="GO" id="GO:0004386">
    <property type="term" value="F:helicase activity"/>
    <property type="evidence" value="ECO:0007669"/>
    <property type="project" value="InterPro"/>
</dbReference>
<feature type="region of interest" description="Disordered" evidence="6">
    <location>
        <begin position="258"/>
        <end position="292"/>
    </location>
</feature>
<feature type="compositionally biased region" description="Basic and acidic residues" evidence="6">
    <location>
        <begin position="258"/>
        <end position="271"/>
    </location>
</feature>
<feature type="domain" description="NF-X1-type" evidence="7">
    <location>
        <begin position="1507"/>
        <end position="1529"/>
    </location>
</feature>
<evidence type="ECO:0000256" key="6">
    <source>
        <dbReference type="SAM" id="MobiDB-lite"/>
    </source>
</evidence>
<dbReference type="Proteomes" id="UP001165740">
    <property type="component" value="Chromosome 7"/>
</dbReference>
<evidence type="ECO:0000313" key="9">
    <source>
        <dbReference type="RefSeq" id="XP_055890805.1"/>
    </source>
</evidence>
<keyword evidence="2" id="KW-0677">Repeat</keyword>
<gene>
    <name evidence="9 10" type="primary">LOC106077429</name>
</gene>
<dbReference type="InterPro" id="IPR057373">
    <property type="entry name" value="ZNFX1"/>
</dbReference>
<feature type="domain" description="NF-X1-type" evidence="7">
    <location>
        <begin position="1423"/>
        <end position="1442"/>
    </location>
</feature>
<evidence type="ECO:0000259" key="7">
    <source>
        <dbReference type="SMART" id="SM00438"/>
    </source>
</evidence>
<evidence type="ECO:0000256" key="4">
    <source>
        <dbReference type="ARBA" id="ARBA00022833"/>
    </source>
</evidence>
<dbReference type="RefSeq" id="XP_055890806.1">
    <property type="nucleotide sequence ID" value="XM_056034831.1"/>
</dbReference>
<evidence type="ECO:0000256" key="2">
    <source>
        <dbReference type="ARBA" id="ARBA00022737"/>
    </source>
</evidence>
<dbReference type="OrthoDB" id="2423195at2759"/>
<keyword evidence="4" id="KW-0862">Zinc</keyword>
<dbReference type="Gene3D" id="3.40.50.300">
    <property type="entry name" value="P-loop containing nucleotide triphosphate hydrolases"/>
    <property type="match status" value="3"/>
</dbReference>
<feature type="region of interest" description="Disordered" evidence="6">
    <location>
        <begin position="2002"/>
        <end position="2028"/>
    </location>
</feature>
<sequence>MSRFTDQFGFESEARGNPNSRRPQSHTKPNNYDSFNDRRARPIPNRSGYPRRDSRGSYENRQTEQREDDDISMNSHGDRGDAEGASMQGRGGRGPRGRGIKEIKPMTYGRLKTWAESEDAGQLVLFMASERKQIETCLNQDNIKPDWFTLLVKAVSHAITAQHQKESIIQLLDVMCTSRFLDTHLTLYVMDRVENLTSAEQEFFFQSMISILNEILDKVPKHSSKCVFPAIQLSQTFTETGCTNQEIYESLRAISLRSKESHQKERKKQELSSKPASNFTRANQNEKPPDDFMDLDVVPMISDLKEDAKPFVRCAVTEGAYEDVKNYLDIQFRLMRQDFISPLQKGINEFRKNGCKKNFKCSDLRLYFDVHVIGTVFKDGIDHILQFDVSKMAGVKWEFSKRLIFGSLLCLSKDNFETVIFATVAHRDPAELKKGNISVSVKRGLDVVFNSSSSDSFIMAETTAYFESYCHVLEGLKEMVSHLPLQDYIISCKKEIKPPKYLLPSGGIQQLALYNLSCLLKNGDATQYPVLTTTRWPPAEAMCLNSSQRLAAISALTKEIAVIQGPPGTGKTYVGLKVMQVLIENQSVLPGNTENKNDPILVVCYTNHALEQFLEGVLEFCKDGIIRIGGKNKSEKLEKFNIKNLRLAFRKEKKFFDLSARNSRYECIRELEVIAEEIEQLNKKMDSLDIDIQTEDVLCEFMLDEHFDSLKNNGASSNSRRAQMRQWLNASAGNPEAVLPKMIKQHMTNLILKLPLTAWDGKINSRMDILQRSSIYWNILTNYRSHLYQLKQLSQNKHDQIEIDRLLELSNKKILSDKDLLSFMQPTLLSEIENYVKIDKKYTRSGMAIETWLLGTLKHLNNQLDDIQTLTDYLSGENTVTDTFDDFDAVKQVQDDRIDDDDNDDSENYSKKIKNAKDKFISVMKRAELLGIQEDILDDDDDGDDGGWKVASYAKPLSFGKIRQKITSTKPMTADEENAVGDIWKLDLNKRFALYNFWILKYKEKLTEKVTSLVERYESAYKRKEEASREETLALLKTCKVIGMTTTGAAKHRAVLQALGCRIIVVEEAAEVLESHIVTALNKNCNHLILIGDHQQLRPNPTVYELAKNYGLEISLFERLIKNKVPHVLLKEQHRMRPEISKIMRHIYKDLEDHPSVSKYESIRGVSKNIFFINHNEKELEVEDTRSKANQHEAEYLVALCNYLLNQGYQPSQITILATYTGQVFAIKKMMRGEKKMTEPDKKNAHVRVTAVDNFQGEENDIILLSLVRSNAMSNVGFLKVDNRVCVALSRAKKGLYIIGNFDILYKSSTLWRNIINEAKDDGFLGNSLEVVCPNHPDVKQNIKEPSDFKKCPEGGCGQPCSFRLPCGHVCVKQCHGYDIEHKEYVCKKPCPKSCNEGHRCKRKCHQDCGNCTEMVEKIMPICGHRDKVQCHLSPAKAVCSQRCESVLSCEHQCSGKCGQCFKDVKHAKCMTPVLHYWQCGHSSTVPCYTKATSNECQKVCDSLLECGHKCKGLCSQCLEGAIHISCKEPCDKLLPCGHRCKSTCGLPCSPCDEECPLQCRHALCSTPGSVKLCSHNCTQCIEKCDYRCGHRACSQLCSEPCDVKPCPEKCTRKVHICSPACGGRNNCRLKLQNCNHTCAGLCGEMCVCSHCEKISTINGMRPNTQNNTPATGEKDSLLIKIPSCRHIFKMSDLDEYVKSFDPNGARYIPCPVCSKPIMRCWRYESINKERNKKRAALKSELEKENSVSKNDSKKLIESQKKLTDPNMSSFHYIDTHAETSTEKSAISNQFKFAFVLSAVYSIVNESSDLFNLLKSRKDAIIRVGKKMSSQCCKEMSVELTRCLQLAYLTELESYVQLHGVIVPDNILMQLKDIRVQLGNIRPDKLVLDRSHAVIISLRRLVKDRLNVPVVQAKCQLMEERYDKAIQVLKSRDDQMLSDVLQPVALAAAAPATASPASIPGNLMSSKSAIQDEKLRSLLKRAQEEKLLKRRLELLTLSKEKGPMYDYRPSHTTQADFADTDSDDSTSS</sequence>
<keyword evidence="5" id="KW-0175">Coiled coil</keyword>
<keyword evidence="1" id="KW-0479">Metal-binding</keyword>
<feature type="compositionally biased region" description="Polar residues" evidence="6">
    <location>
        <begin position="17"/>
        <end position="34"/>
    </location>
</feature>
<feature type="region of interest" description="Disordered" evidence="6">
    <location>
        <begin position="1"/>
        <end position="101"/>
    </location>
</feature>
<feature type="compositionally biased region" description="Basic and acidic residues" evidence="6">
    <location>
        <begin position="50"/>
        <end position="65"/>
    </location>
</feature>
<dbReference type="PANTHER" id="PTHR10887">
    <property type="entry name" value="DNA2/NAM7 HELICASE FAMILY"/>
    <property type="match status" value="1"/>
</dbReference>
<proteinExistence type="predicted"/>
<evidence type="ECO:0000256" key="5">
    <source>
        <dbReference type="SAM" id="Coils"/>
    </source>
</evidence>
<feature type="domain" description="NF-X1-type" evidence="7">
    <location>
        <begin position="1537"/>
        <end position="1554"/>
    </location>
</feature>
<dbReference type="InterPro" id="IPR041679">
    <property type="entry name" value="DNA2/NAM7-like_C"/>
</dbReference>
<dbReference type="InterPro" id="IPR041677">
    <property type="entry name" value="DNA2/NAM7_AAA_11"/>
</dbReference>
<dbReference type="InterPro" id="IPR027417">
    <property type="entry name" value="P-loop_NTPase"/>
</dbReference>
<dbReference type="PANTHER" id="PTHR10887:SF341">
    <property type="entry name" value="NFX1-TYPE ZINC FINGER-CONTAINING PROTEIN 1"/>
    <property type="match status" value="1"/>
</dbReference>
<evidence type="ECO:0000256" key="3">
    <source>
        <dbReference type="ARBA" id="ARBA00022771"/>
    </source>
</evidence>
<feature type="domain" description="NF-X1-type" evidence="7">
    <location>
        <begin position="1367"/>
        <end position="1389"/>
    </location>
</feature>
<dbReference type="GO" id="GO:0031380">
    <property type="term" value="C:nuclear RNA-directed RNA polymerase complex"/>
    <property type="evidence" value="ECO:0007669"/>
    <property type="project" value="TreeGrafter"/>
</dbReference>
<accession>A0A9W3AU36</accession>
<evidence type="ECO:0000256" key="1">
    <source>
        <dbReference type="ARBA" id="ARBA00022723"/>
    </source>
</evidence>
<protein>
    <submittedName>
        <fullName evidence="9 10">NFX1-type zinc finger-containing protein 1-like</fullName>
    </submittedName>
</protein>
<feature type="domain" description="NF-X1-type" evidence="7">
    <location>
        <begin position="1395"/>
        <end position="1414"/>
    </location>
</feature>
<dbReference type="GO" id="GO:0008270">
    <property type="term" value="F:zinc ion binding"/>
    <property type="evidence" value="ECO:0007669"/>
    <property type="project" value="UniProtKB-KW"/>
</dbReference>
<dbReference type="CDD" id="cd18808">
    <property type="entry name" value="SF1_C_Upf1"/>
    <property type="match status" value="1"/>
</dbReference>
<evidence type="ECO:0000313" key="8">
    <source>
        <dbReference type="Proteomes" id="UP001165740"/>
    </source>
</evidence>
<feature type="compositionally biased region" description="Acidic residues" evidence="6">
    <location>
        <begin position="2018"/>
        <end position="2028"/>
    </location>
</feature>
<dbReference type="SUPFAM" id="SSF52540">
    <property type="entry name" value="P-loop containing nucleoside triphosphate hydrolases"/>
    <property type="match status" value="1"/>
</dbReference>
<feature type="compositionally biased region" description="Polar residues" evidence="6">
    <location>
        <begin position="272"/>
        <end position="286"/>
    </location>
</feature>
<reference evidence="9 10" key="1">
    <citation type="submission" date="2025-04" db="UniProtKB">
        <authorList>
            <consortium name="RefSeq"/>
        </authorList>
    </citation>
    <scope>IDENTIFICATION</scope>
</reference>
<keyword evidence="3" id="KW-0863">Zinc-finger</keyword>
<dbReference type="Pfam" id="PF13086">
    <property type="entry name" value="AAA_11"/>
    <property type="match status" value="2"/>
</dbReference>
<dbReference type="InterPro" id="IPR047187">
    <property type="entry name" value="SF1_C_Upf1"/>
</dbReference>
<keyword evidence="8" id="KW-1185">Reference proteome</keyword>
<feature type="coiled-coil region" evidence="5">
    <location>
        <begin position="1003"/>
        <end position="1030"/>
    </location>
</feature>
<dbReference type="OMA" id="ANCCHIC"/>
<evidence type="ECO:0000313" key="10">
    <source>
        <dbReference type="RefSeq" id="XP_055890806.1"/>
    </source>
</evidence>